<dbReference type="Proteomes" id="UP001177341">
    <property type="component" value="Unassembled WGS sequence"/>
</dbReference>
<comment type="caution">
    <text evidence="1">The sequence shown here is derived from an EMBL/GenBank/DDBJ whole genome shotgun (WGS) entry which is preliminary data.</text>
</comment>
<proteinExistence type="predicted"/>
<evidence type="ECO:0000313" key="1">
    <source>
        <dbReference type="EMBL" id="MDP2521769.1"/>
    </source>
</evidence>
<evidence type="ECO:0008006" key="3">
    <source>
        <dbReference type="Google" id="ProtNLM"/>
    </source>
</evidence>
<keyword evidence="2" id="KW-1185">Reference proteome</keyword>
<sequence>MARFKHYNYEQAKVIPLRFADQVQPSMFEYTLSHVIDIERGLIFW</sequence>
<accession>A0ABT9ERS1</accession>
<organism evidence="1 2">
    <name type="scientific">Neptunomonas phycophila</name>
    <dbReference type="NCBI Taxonomy" id="1572645"/>
    <lineage>
        <taxon>Bacteria</taxon>
        <taxon>Pseudomonadati</taxon>
        <taxon>Pseudomonadota</taxon>
        <taxon>Gammaproteobacteria</taxon>
        <taxon>Oceanospirillales</taxon>
        <taxon>Oceanospirillaceae</taxon>
        <taxon>Neptunomonas</taxon>
    </lineage>
</organism>
<protein>
    <recommendedName>
        <fullName evidence="3">Transposase</fullName>
    </recommendedName>
</protein>
<name>A0ABT9ERS1_9GAMM</name>
<reference evidence="1" key="1">
    <citation type="submission" date="2023-07" db="EMBL/GenBank/DDBJ databases">
        <title>Genome content predicts the carbon catabolic preferences of heterotrophic bacteria.</title>
        <authorList>
            <person name="Gralka M."/>
        </authorList>
    </citation>
    <scope>NUCLEOTIDE SEQUENCE</scope>
    <source>
        <strain evidence="1">5G01</strain>
    </source>
</reference>
<gene>
    <name evidence="1" type="ORF">Q8W30_04220</name>
</gene>
<evidence type="ECO:0000313" key="2">
    <source>
        <dbReference type="Proteomes" id="UP001177341"/>
    </source>
</evidence>
<dbReference type="RefSeq" id="WP_305450240.1">
    <property type="nucleotide sequence ID" value="NZ_JAUYVO010000002.1"/>
</dbReference>
<dbReference type="EMBL" id="JAUYVO010000002">
    <property type="protein sequence ID" value="MDP2521769.1"/>
    <property type="molecule type" value="Genomic_DNA"/>
</dbReference>